<sequence>MIVRQRFAMVLGLGVAVLAMLAPSASAAPNAPTPITERWQQLGGTNSYLGSPAGAETDGPVPGSRIQRFAGGTIYYAPPAARVLVGAIERRFSTLSAAEQTRLGAPVGDEQDGSRPGSRQSRFTGGAIYWSAETGAQVVFGEIDGRYAGDPAVREALGLPVGNETDGHLGARRTAFQNGQIYWTPELGAYAVQGVIAERYRQVGAGLGLPTSDEEDGRLPGSRVSSFSNGVILWSPATGAQAVQGAIAARYRAVGAEVSELGLPVGGEYAVPGGRASDFQYGRIGYDAASGATRIEMTGRPESSPLWTECRFTLDGVDVVWPANNRSLTVVSGTGATASLKLYLRTNSTCGFDQVVAADARESGLAAGSYPLAEAYPLGTNPYLAGADPRIAIALDQGARAAAVQADDGTARAGIAIDGEQLRTVAREVRPYDTITIAR</sequence>
<keyword evidence="2" id="KW-0732">Signal</keyword>
<organism evidence="3 4">
    <name type="scientific">Enemella evansiae</name>
    <dbReference type="NCBI Taxonomy" id="2016499"/>
    <lineage>
        <taxon>Bacteria</taxon>
        <taxon>Bacillati</taxon>
        <taxon>Actinomycetota</taxon>
        <taxon>Actinomycetes</taxon>
        <taxon>Propionibacteriales</taxon>
        <taxon>Propionibacteriaceae</taxon>
        <taxon>Enemella</taxon>
    </lineage>
</organism>
<comment type="caution">
    <text evidence="3">The sequence shown here is derived from an EMBL/GenBank/DDBJ whole genome shotgun (WGS) entry which is preliminary data.</text>
</comment>
<dbReference type="EMBL" id="NMVO01000002">
    <property type="protein sequence ID" value="OYO16767.1"/>
    <property type="molecule type" value="Genomic_DNA"/>
</dbReference>
<evidence type="ECO:0000313" key="3">
    <source>
        <dbReference type="EMBL" id="OYO16767.1"/>
    </source>
</evidence>
<feature type="region of interest" description="Disordered" evidence="1">
    <location>
        <begin position="102"/>
        <end position="122"/>
    </location>
</feature>
<evidence type="ECO:0008006" key="5">
    <source>
        <dbReference type="Google" id="ProtNLM"/>
    </source>
</evidence>
<evidence type="ECO:0000313" key="4">
    <source>
        <dbReference type="Proteomes" id="UP000215896"/>
    </source>
</evidence>
<reference evidence="3 4" key="1">
    <citation type="submission" date="2017-07" db="EMBL/GenBank/DDBJ databases">
        <title>Draft whole genome sequences of clinical Proprionibacteriaceae strains.</title>
        <authorList>
            <person name="Bernier A.-M."/>
            <person name="Bernard K."/>
            <person name="Domingo M.-C."/>
        </authorList>
    </citation>
    <scope>NUCLEOTIDE SEQUENCE [LARGE SCALE GENOMIC DNA]</scope>
    <source>
        <strain evidence="3 4">NML 030167</strain>
    </source>
</reference>
<gene>
    <name evidence="3" type="ORF">CGZ94_03810</name>
</gene>
<name>A0A255GLQ9_9ACTN</name>
<dbReference type="Proteomes" id="UP000215896">
    <property type="component" value="Unassembled WGS sequence"/>
</dbReference>
<feature type="signal peptide" evidence="2">
    <location>
        <begin position="1"/>
        <end position="27"/>
    </location>
</feature>
<dbReference type="InterPro" id="IPR013207">
    <property type="entry name" value="LGFP"/>
</dbReference>
<evidence type="ECO:0000256" key="2">
    <source>
        <dbReference type="SAM" id="SignalP"/>
    </source>
</evidence>
<keyword evidence="4" id="KW-1185">Reference proteome</keyword>
<proteinExistence type="predicted"/>
<accession>A0A255GLQ9</accession>
<dbReference type="Pfam" id="PF08310">
    <property type="entry name" value="LGFP"/>
    <property type="match status" value="4"/>
</dbReference>
<protein>
    <recommendedName>
        <fullName evidence="5">LGFP repeat-containing protein</fullName>
    </recommendedName>
</protein>
<dbReference type="AlphaFoldDB" id="A0A255GLQ9"/>
<feature type="chain" id="PRO_5012716435" description="LGFP repeat-containing protein" evidence="2">
    <location>
        <begin position="28"/>
        <end position="439"/>
    </location>
</feature>
<evidence type="ECO:0000256" key="1">
    <source>
        <dbReference type="SAM" id="MobiDB-lite"/>
    </source>
</evidence>